<feature type="transmembrane region" description="Helical" evidence="6">
    <location>
        <begin position="57"/>
        <end position="77"/>
    </location>
</feature>
<dbReference type="EMBL" id="SSMQ01000025">
    <property type="protein sequence ID" value="TKD04400.1"/>
    <property type="molecule type" value="Genomic_DNA"/>
</dbReference>
<sequence>MTTPTSAAAEEASRPKFAFLPKIDTPAYHALLSAVAILILGPLGGIAAAYMNFSLGFFVGGQVLAGILGSAVTYGYGPEGKHGANYMQTMAASVAGMAGMGVLIQAMTWLGIPMPPWHHLALFFMCIGMFGVGLGMVYTPILVDRLKLDFPSGYAVANILRALTDKRLLKRSIGQLGGGTGAGVVFAALAEKLPASAWVMAKIPWLTSISASTIGAGMVVGARITIPAILMGLLGHGLTPYLVSIGWLKEGESFRKIGFLIGLAMILGAALVDMALLAVEAVRRVRAQAGKPAEVDAKDAWKQVNPKRLVAWIVFWAAALVAVATLVMGQPLGFTIFAILLTSVFVLINGISLGISDSNPISSAFVIAVLLMSGLGLKDPRVGLMSASILLVACSVGGDMQQDRSTGYRLGTNRTVQFRYQSIGILMGSVLCVVLAQTFMKAYPVLTINSFANPKADVGQWQSAMTFKFVGALQDIGYLPDYKVKALAIGLAIGIGTEVLRKVLHASERYKNFVKGSKEGFAAGFVMDAVVLPSPYASSFGGFVELMVCVWFAVGGVGSSAYNTWQKSVAAKQTKGDELPEDMSTTSLVGGGLIAGEALYALAVGLHGLFSNVLLKPAAAAPPPPAAPPPSPPA</sequence>
<feature type="transmembrane region" description="Helical" evidence="6">
    <location>
        <begin position="259"/>
        <end position="279"/>
    </location>
</feature>
<dbReference type="RefSeq" id="WP_136931369.1">
    <property type="nucleotide sequence ID" value="NZ_SSMQ01000025.1"/>
</dbReference>
<dbReference type="GO" id="GO:0035673">
    <property type="term" value="F:oligopeptide transmembrane transporter activity"/>
    <property type="evidence" value="ECO:0007669"/>
    <property type="project" value="InterPro"/>
</dbReference>
<dbReference type="AlphaFoldDB" id="A0A4U1J8V7"/>
<feature type="transmembrane region" description="Helical" evidence="6">
    <location>
        <begin position="202"/>
        <end position="221"/>
    </location>
</feature>
<dbReference type="GO" id="GO:0016020">
    <property type="term" value="C:membrane"/>
    <property type="evidence" value="ECO:0007669"/>
    <property type="project" value="UniProtKB-SubCell"/>
</dbReference>
<evidence type="ECO:0000313" key="7">
    <source>
        <dbReference type="EMBL" id="TKD04400.1"/>
    </source>
</evidence>
<evidence type="ECO:0000313" key="8">
    <source>
        <dbReference type="Proteomes" id="UP000309215"/>
    </source>
</evidence>
<evidence type="ECO:0000256" key="6">
    <source>
        <dbReference type="SAM" id="Phobius"/>
    </source>
</evidence>
<keyword evidence="3 6" id="KW-0812">Transmembrane</keyword>
<feature type="transmembrane region" description="Helical" evidence="6">
    <location>
        <begin position="30"/>
        <end position="51"/>
    </location>
</feature>
<dbReference type="InterPro" id="IPR045035">
    <property type="entry name" value="YSL-like"/>
</dbReference>
<evidence type="ECO:0000256" key="5">
    <source>
        <dbReference type="ARBA" id="ARBA00023136"/>
    </source>
</evidence>
<dbReference type="PANTHER" id="PTHR31645">
    <property type="entry name" value="OLIGOPEPTIDE TRANSPORTER YGL114W-RELATED"/>
    <property type="match status" value="1"/>
</dbReference>
<proteinExistence type="predicted"/>
<comment type="caution">
    <text evidence="7">The sequence shown here is derived from an EMBL/GenBank/DDBJ whole genome shotgun (WGS) entry which is preliminary data.</text>
</comment>
<organism evidence="7 8">
    <name type="scientific">Polyangium fumosum</name>
    <dbReference type="NCBI Taxonomy" id="889272"/>
    <lineage>
        <taxon>Bacteria</taxon>
        <taxon>Pseudomonadati</taxon>
        <taxon>Myxococcota</taxon>
        <taxon>Polyangia</taxon>
        <taxon>Polyangiales</taxon>
        <taxon>Polyangiaceae</taxon>
        <taxon>Polyangium</taxon>
    </lineage>
</organism>
<feature type="transmembrane region" description="Helical" evidence="6">
    <location>
        <begin position="228"/>
        <end position="247"/>
    </location>
</feature>
<feature type="transmembrane region" description="Helical" evidence="6">
    <location>
        <begin position="360"/>
        <end position="377"/>
    </location>
</feature>
<feature type="transmembrane region" description="Helical" evidence="6">
    <location>
        <begin position="334"/>
        <end position="353"/>
    </location>
</feature>
<protein>
    <submittedName>
        <fullName evidence="7">Peptide transporter</fullName>
    </submittedName>
</protein>
<dbReference type="OrthoDB" id="177269at2"/>
<evidence type="ECO:0000256" key="1">
    <source>
        <dbReference type="ARBA" id="ARBA00004141"/>
    </source>
</evidence>
<accession>A0A4U1J8V7</accession>
<keyword evidence="4 6" id="KW-1133">Transmembrane helix</keyword>
<evidence type="ECO:0000256" key="3">
    <source>
        <dbReference type="ARBA" id="ARBA00022692"/>
    </source>
</evidence>
<reference evidence="7 8" key="1">
    <citation type="submission" date="2019-04" db="EMBL/GenBank/DDBJ databases">
        <authorList>
            <person name="Li Y."/>
            <person name="Wang J."/>
        </authorList>
    </citation>
    <scope>NUCLEOTIDE SEQUENCE [LARGE SCALE GENOMIC DNA]</scope>
    <source>
        <strain evidence="7 8">DSM 14668</strain>
    </source>
</reference>
<dbReference type="Pfam" id="PF03169">
    <property type="entry name" value="OPT"/>
    <property type="match status" value="1"/>
</dbReference>
<keyword evidence="5 6" id="KW-0472">Membrane</keyword>
<dbReference type="Proteomes" id="UP000309215">
    <property type="component" value="Unassembled WGS sequence"/>
</dbReference>
<feature type="transmembrane region" description="Helical" evidence="6">
    <location>
        <begin position="543"/>
        <end position="565"/>
    </location>
</feature>
<dbReference type="PANTHER" id="PTHR31645:SF0">
    <property type="entry name" value="OLIGOPEPTIDE TRANSPORTER YGL114W-RELATED"/>
    <property type="match status" value="1"/>
</dbReference>
<feature type="transmembrane region" description="Helical" evidence="6">
    <location>
        <begin position="420"/>
        <end position="440"/>
    </location>
</feature>
<evidence type="ECO:0000256" key="4">
    <source>
        <dbReference type="ARBA" id="ARBA00022989"/>
    </source>
</evidence>
<feature type="transmembrane region" description="Helical" evidence="6">
    <location>
        <begin position="89"/>
        <end position="112"/>
    </location>
</feature>
<comment type="subcellular location">
    <subcellularLocation>
        <location evidence="1">Membrane</location>
        <topology evidence="1">Multi-pass membrane protein</topology>
    </subcellularLocation>
</comment>
<keyword evidence="8" id="KW-1185">Reference proteome</keyword>
<keyword evidence="2" id="KW-0813">Transport</keyword>
<dbReference type="InterPro" id="IPR004813">
    <property type="entry name" value="OPT"/>
</dbReference>
<feature type="transmembrane region" description="Helical" evidence="6">
    <location>
        <begin position="309"/>
        <end position="328"/>
    </location>
</feature>
<evidence type="ECO:0000256" key="2">
    <source>
        <dbReference type="ARBA" id="ARBA00022448"/>
    </source>
</evidence>
<feature type="transmembrane region" description="Helical" evidence="6">
    <location>
        <begin position="383"/>
        <end position="400"/>
    </location>
</feature>
<gene>
    <name evidence="7" type="ORF">E8A74_23880</name>
</gene>
<name>A0A4U1J8V7_9BACT</name>
<feature type="transmembrane region" description="Helical" evidence="6">
    <location>
        <begin position="118"/>
        <end position="138"/>
    </location>
</feature>